<sequence>MQNNVNHSQIAHVSASRTAIGVFCLDFLTIQEPYLIDGEPLNSCSKGKIYCPKSHKSLIVISNPELKAYTKFKTDHIIILELHLKNLILNISSVYFPPHDNIDDFLTYDFNRSFNIITGDFNCRSQTWGYNFEDHKGRKLIEFLTLNNLNICNIKEHGHTFISHCLNTGYPDLTIVSSALIDKVKQWGITDRHSFSDHRYIYFKLDLEFQPSTEFYLKTGYGSGKVLRGLKPHIEPLTLQLNSVNCLEDIDSSFVDFIDIFGFREGKSINHALWKLLDVIEDAMKTRTLRRSYFTRHPRRLGNLKYDLIRKELRKLYTKSSISETLEDILPNRKVAIQTSDGPAVWK</sequence>
<keyword evidence="3" id="KW-1185">Reference proteome</keyword>
<accession>A0A4Y2I2Q5</accession>
<proteinExistence type="predicted"/>
<dbReference type="PANTHER" id="PTHR33273">
    <property type="entry name" value="DOMAIN-CONTAINING PROTEIN, PUTATIVE-RELATED"/>
    <property type="match status" value="1"/>
</dbReference>
<dbReference type="Proteomes" id="UP000499080">
    <property type="component" value="Unassembled WGS sequence"/>
</dbReference>
<comment type="caution">
    <text evidence="2">The sequence shown here is derived from an EMBL/GenBank/DDBJ whole genome shotgun (WGS) entry which is preliminary data.</text>
</comment>
<feature type="domain" description="Endonuclease/exonuclease/phosphatase" evidence="1">
    <location>
        <begin position="90"/>
        <end position="202"/>
    </location>
</feature>
<protein>
    <recommendedName>
        <fullName evidence="1">Endonuclease/exonuclease/phosphatase domain-containing protein</fullName>
    </recommendedName>
</protein>
<dbReference type="EMBL" id="BGPR01002338">
    <property type="protein sequence ID" value="GBM71845.1"/>
    <property type="molecule type" value="Genomic_DNA"/>
</dbReference>
<evidence type="ECO:0000313" key="2">
    <source>
        <dbReference type="EMBL" id="GBM71845.1"/>
    </source>
</evidence>
<organism evidence="2 3">
    <name type="scientific">Araneus ventricosus</name>
    <name type="common">Orbweaver spider</name>
    <name type="synonym">Epeira ventricosa</name>
    <dbReference type="NCBI Taxonomy" id="182803"/>
    <lineage>
        <taxon>Eukaryota</taxon>
        <taxon>Metazoa</taxon>
        <taxon>Ecdysozoa</taxon>
        <taxon>Arthropoda</taxon>
        <taxon>Chelicerata</taxon>
        <taxon>Arachnida</taxon>
        <taxon>Araneae</taxon>
        <taxon>Araneomorphae</taxon>
        <taxon>Entelegynae</taxon>
        <taxon>Araneoidea</taxon>
        <taxon>Araneidae</taxon>
        <taxon>Araneus</taxon>
    </lineage>
</organism>
<dbReference type="OrthoDB" id="6437148at2759"/>
<dbReference type="Gene3D" id="3.60.10.10">
    <property type="entry name" value="Endonuclease/exonuclease/phosphatase"/>
    <property type="match status" value="1"/>
</dbReference>
<gene>
    <name evidence="2" type="ORF">AVEN_159964_1</name>
</gene>
<evidence type="ECO:0000313" key="3">
    <source>
        <dbReference type="Proteomes" id="UP000499080"/>
    </source>
</evidence>
<evidence type="ECO:0000259" key="1">
    <source>
        <dbReference type="Pfam" id="PF14529"/>
    </source>
</evidence>
<dbReference type="GO" id="GO:0003824">
    <property type="term" value="F:catalytic activity"/>
    <property type="evidence" value="ECO:0007669"/>
    <property type="project" value="InterPro"/>
</dbReference>
<dbReference type="PANTHER" id="PTHR33273:SF4">
    <property type="entry name" value="ENDONUCLEASE_EXONUCLEASE_PHOSPHATASE DOMAIN-CONTAINING PROTEIN"/>
    <property type="match status" value="1"/>
</dbReference>
<dbReference type="InterPro" id="IPR036691">
    <property type="entry name" value="Endo/exonu/phosph_ase_sf"/>
</dbReference>
<reference evidence="2 3" key="1">
    <citation type="journal article" date="2019" name="Sci. Rep.">
        <title>Orb-weaving spider Araneus ventricosus genome elucidates the spidroin gene catalogue.</title>
        <authorList>
            <person name="Kono N."/>
            <person name="Nakamura H."/>
            <person name="Ohtoshi R."/>
            <person name="Moran D.A.P."/>
            <person name="Shinohara A."/>
            <person name="Yoshida Y."/>
            <person name="Fujiwara M."/>
            <person name="Mori M."/>
            <person name="Tomita M."/>
            <person name="Arakawa K."/>
        </authorList>
    </citation>
    <scope>NUCLEOTIDE SEQUENCE [LARGE SCALE GENOMIC DNA]</scope>
</reference>
<dbReference type="SUPFAM" id="SSF56219">
    <property type="entry name" value="DNase I-like"/>
    <property type="match status" value="1"/>
</dbReference>
<dbReference type="AlphaFoldDB" id="A0A4Y2I2Q5"/>
<name>A0A4Y2I2Q5_ARAVE</name>
<dbReference type="Pfam" id="PF14529">
    <property type="entry name" value="Exo_endo_phos_2"/>
    <property type="match status" value="1"/>
</dbReference>
<dbReference type="InterPro" id="IPR005135">
    <property type="entry name" value="Endo/exonuclease/phosphatase"/>
</dbReference>